<dbReference type="InterPro" id="IPR036249">
    <property type="entry name" value="Thioredoxin-like_sf"/>
</dbReference>
<dbReference type="EMBL" id="DXGC01000070">
    <property type="protein sequence ID" value="HIW91463.1"/>
    <property type="molecule type" value="Genomic_DNA"/>
</dbReference>
<evidence type="ECO:0000256" key="2">
    <source>
        <dbReference type="ARBA" id="ARBA00008987"/>
    </source>
</evidence>
<proteinExistence type="inferred from homology"/>
<feature type="site" description="Deprotonates C-terminal active site Cys" evidence="9">
    <location>
        <position position="26"/>
    </location>
</feature>
<dbReference type="InterPro" id="IPR013766">
    <property type="entry name" value="Thioredoxin_domain"/>
</dbReference>
<name>A0A9D1RQM8_9CORY</name>
<feature type="site" description="Contributes to redox potential value" evidence="9">
    <location>
        <position position="34"/>
    </location>
</feature>
<dbReference type="GO" id="GO:0005829">
    <property type="term" value="C:cytosol"/>
    <property type="evidence" value="ECO:0007669"/>
    <property type="project" value="TreeGrafter"/>
</dbReference>
<comment type="function">
    <text evidence="1">Participates in various redox reactions through the reversible oxidation of its active center dithiol to a disulfide and catalyzes dithiol-disulfide exchange reactions.</text>
</comment>
<dbReference type="PIRSF" id="PIRSF000077">
    <property type="entry name" value="Thioredoxin"/>
    <property type="match status" value="1"/>
</dbReference>
<evidence type="ECO:0000259" key="11">
    <source>
        <dbReference type="PROSITE" id="PS51352"/>
    </source>
</evidence>
<evidence type="ECO:0000256" key="6">
    <source>
        <dbReference type="ARBA" id="ARBA00023284"/>
    </source>
</evidence>
<dbReference type="PANTHER" id="PTHR45663:SF6">
    <property type="entry name" value="THIOREDOXIN-LIKE PROTEIN YDBP"/>
    <property type="match status" value="1"/>
</dbReference>
<dbReference type="Pfam" id="PF00085">
    <property type="entry name" value="Thioredoxin"/>
    <property type="match status" value="1"/>
</dbReference>
<evidence type="ECO:0000256" key="7">
    <source>
        <dbReference type="NCBIfam" id="TIGR01068"/>
    </source>
</evidence>
<dbReference type="PROSITE" id="PS51352">
    <property type="entry name" value="THIOREDOXIN_2"/>
    <property type="match status" value="1"/>
</dbReference>
<feature type="site" description="Contributes to redox potential value" evidence="9">
    <location>
        <position position="33"/>
    </location>
</feature>
<dbReference type="FunFam" id="3.40.30.10:FF:000001">
    <property type="entry name" value="Thioredoxin"/>
    <property type="match status" value="1"/>
</dbReference>
<protein>
    <recommendedName>
        <fullName evidence="7 8">Thioredoxin</fullName>
    </recommendedName>
</protein>
<keyword evidence="4" id="KW-0249">Electron transport</keyword>
<gene>
    <name evidence="12" type="primary">trxA</name>
    <name evidence="12" type="ORF">H9870_07375</name>
</gene>
<evidence type="ECO:0000256" key="5">
    <source>
        <dbReference type="ARBA" id="ARBA00023157"/>
    </source>
</evidence>
<feature type="active site" description="Nucleophile" evidence="9">
    <location>
        <position position="35"/>
    </location>
</feature>
<dbReference type="Proteomes" id="UP000824190">
    <property type="component" value="Unassembled WGS sequence"/>
</dbReference>
<dbReference type="PANTHER" id="PTHR45663">
    <property type="entry name" value="GEO12009P1"/>
    <property type="match status" value="1"/>
</dbReference>
<evidence type="ECO:0000256" key="8">
    <source>
        <dbReference type="PIRNR" id="PIRNR000077"/>
    </source>
</evidence>
<comment type="similarity">
    <text evidence="2 8">Belongs to the thioredoxin family.</text>
</comment>
<keyword evidence="5 10" id="KW-1015">Disulfide bond</keyword>
<dbReference type="CDD" id="cd02947">
    <property type="entry name" value="TRX_family"/>
    <property type="match status" value="1"/>
</dbReference>
<dbReference type="Gene3D" id="3.40.30.10">
    <property type="entry name" value="Glutaredoxin"/>
    <property type="match status" value="1"/>
</dbReference>
<comment type="caution">
    <text evidence="12">The sequence shown here is derived from an EMBL/GenBank/DDBJ whole genome shotgun (WGS) entry which is preliminary data.</text>
</comment>
<evidence type="ECO:0000256" key="3">
    <source>
        <dbReference type="ARBA" id="ARBA00022448"/>
    </source>
</evidence>
<evidence type="ECO:0000256" key="10">
    <source>
        <dbReference type="PIRSR" id="PIRSR000077-4"/>
    </source>
</evidence>
<keyword evidence="3" id="KW-0813">Transport</keyword>
<dbReference type="GO" id="GO:0045454">
    <property type="term" value="P:cell redox homeostasis"/>
    <property type="evidence" value="ECO:0007669"/>
    <property type="project" value="TreeGrafter"/>
</dbReference>
<dbReference type="GO" id="GO:0015035">
    <property type="term" value="F:protein-disulfide reductase activity"/>
    <property type="evidence" value="ECO:0007669"/>
    <property type="project" value="UniProtKB-UniRule"/>
</dbReference>
<reference evidence="12" key="2">
    <citation type="submission" date="2021-04" db="EMBL/GenBank/DDBJ databases">
        <authorList>
            <person name="Gilroy R."/>
        </authorList>
    </citation>
    <scope>NUCLEOTIDE SEQUENCE</scope>
    <source>
        <strain evidence="12">CHK32-1732</strain>
    </source>
</reference>
<reference evidence="12" key="1">
    <citation type="journal article" date="2021" name="PeerJ">
        <title>Extensive microbial diversity within the chicken gut microbiome revealed by metagenomics and culture.</title>
        <authorList>
            <person name="Gilroy R."/>
            <person name="Ravi A."/>
            <person name="Getino M."/>
            <person name="Pursley I."/>
            <person name="Horton D.L."/>
            <person name="Alikhan N.F."/>
            <person name="Baker D."/>
            <person name="Gharbi K."/>
            <person name="Hall N."/>
            <person name="Watson M."/>
            <person name="Adriaenssens E.M."/>
            <person name="Foster-Nyarko E."/>
            <person name="Jarju S."/>
            <person name="Secka A."/>
            <person name="Antonio M."/>
            <person name="Oren A."/>
            <person name="Chaudhuri R.R."/>
            <person name="La Ragione R."/>
            <person name="Hildebrand F."/>
            <person name="Pallen M.J."/>
        </authorList>
    </citation>
    <scope>NUCLEOTIDE SEQUENCE</scope>
    <source>
        <strain evidence="12">CHK32-1732</strain>
    </source>
</reference>
<feature type="disulfide bond" description="Redox-active" evidence="10">
    <location>
        <begin position="32"/>
        <end position="35"/>
    </location>
</feature>
<evidence type="ECO:0000313" key="13">
    <source>
        <dbReference type="Proteomes" id="UP000824190"/>
    </source>
</evidence>
<dbReference type="AlphaFoldDB" id="A0A9D1RQM8"/>
<accession>A0A9D1RQM8</accession>
<evidence type="ECO:0000313" key="12">
    <source>
        <dbReference type="EMBL" id="HIW91463.1"/>
    </source>
</evidence>
<dbReference type="PRINTS" id="PR00421">
    <property type="entry name" value="THIOREDOXIN"/>
</dbReference>
<sequence length="108" mass="11868">MNQPLAVTQDSFRSSVIDAEQPVLVDFWAGWCQPCLQMEPTINEIAADYADTVSVAKVNVEEERGLAAMFQVMSIPALMVFKDGKKVVELHGRQSKEDLVAVLDGLDA</sequence>
<dbReference type="NCBIfam" id="TIGR01068">
    <property type="entry name" value="thioredoxin"/>
    <property type="match status" value="1"/>
</dbReference>
<organism evidence="12 13">
    <name type="scientific">Candidatus Corynebacterium avicola</name>
    <dbReference type="NCBI Taxonomy" id="2838527"/>
    <lineage>
        <taxon>Bacteria</taxon>
        <taxon>Bacillati</taxon>
        <taxon>Actinomycetota</taxon>
        <taxon>Actinomycetes</taxon>
        <taxon>Mycobacteriales</taxon>
        <taxon>Corynebacteriaceae</taxon>
        <taxon>Corynebacterium</taxon>
    </lineage>
</organism>
<dbReference type="InterPro" id="IPR005746">
    <property type="entry name" value="Thioredoxin"/>
</dbReference>
<keyword evidence="6 10" id="KW-0676">Redox-active center</keyword>
<evidence type="ECO:0000256" key="9">
    <source>
        <dbReference type="PIRSR" id="PIRSR000077-1"/>
    </source>
</evidence>
<evidence type="ECO:0000256" key="1">
    <source>
        <dbReference type="ARBA" id="ARBA00003318"/>
    </source>
</evidence>
<dbReference type="SUPFAM" id="SSF52833">
    <property type="entry name" value="Thioredoxin-like"/>
    <property type="match status" value="1"/>
</dbReference>
<evidence type="ECO:0000256" key="4">
    <source>
        <dbReference type="ARBA" id="ARBA00022982"/>
    </source>
</evidence>
<feature type="domain" description="Thioredoxin" evidence="11">
    <location>
        <begin position="1"/>
        <end position="108"/>
    </location>
</feature>
<feature type="active site" description="Nucleophile" evidence="9">
    <location>
        <position position="32"/>
    </location>
</feature>